<dbReference type="RefSeq" id="WP_006037826.1">
    <property type="nucleotide sequence ID" value="NZ_AEDD01000004.1"/>
</dbReference>
<dbReference type="OrthoDB" id="2989657at2"/>
<gene>
    <name evidence="1" type="ORF">PaecuDRAFT_1815</name>
</gene>
<dbReference type="EMBL" id="AEDD01000004">
    <property type="protein sequence ID" value="EFM11369.1"/>
    <property type="molecule type" value="Genomic_DNA"/>
</dbReference>
<sequence length="238" mass="27077">MRGMRGGGQPASCISNLIAGMPQQSASYKIRPDQFRIDIYIGRDQTIVIHALKDNNFSEWLSVGKLIPGDAAAGACIRHLLEHSPLPTTCSLYWTPFEEATQMKYRELFVFYQHVTVRKGDASHFVMNGKRVARDASPDRIQQRLLQLHEEYRIACKATDEPAPTITRLQQVLAEIRTMEQACPLPELLGNVSDHARAMFAAMKHQYALSPHEEVRSLLYELFQLHSSIYNRHMTAVR</sequence>
<dbReference type="eggNOG" id="ENOG5030M60">
    <property type="taxonomic scope" value="Bacteria"/>
</dbReference>
<organism evidence="1 2">
    <name type="scientific">Paenibacillus curdlanolyticus YK9</name>
    <dbReference type="NCBI Taxonomy" id="717606"/>
    <lineage>
        <taxon>Bacteria</taxon>
        <taxon>Bacillati</taxon>
        <taxon>Bacillota</taxon>
        <taxon>Bacilli</taxon>
        <taxon>Bacillales</taxon>
        <taxon>Paenibacillaceae</taxon>
        <taxon>Paenibacillus</taxon>
    </lineage>
</organism>
<accession>E0I864</accession>
<reference evidence="1 2" key="1">
    <citation type="submission" date="2010-07" db="EMBL/GenBank/DDBJ databases">
        <title>The draft genome of Paenibacillus curdlanolyticus YK9.</title>
        <authorList>
            <consortium name="US DOE Joint Genome Institute (JGI-PGF)"/>
            <person name="Lucas S."/>
            <person name="Copeland A."/>
            <person name="Lapidus A."/>
            <person name="Cheng J.-F."/>
            <person name="Bruce D."/>
            <person name="Goodwin L."/>
            <person name="Pitluck S."/>
            <person name="Land M.L."/>
            <person name="Hauser L."/>
            <person name="Chang Y.-J."/>
            <person name="Jeffries C."/>
            <person name="Anderson I.J."/>
            <person name="Johnson E."/>
            <person name="Loganathan U."/>
            <person name="Mulhopadhyay B."/>
            <person name="Kyrpides N."/>
            <person name="Woyke T.J."/>
        </authorList>
    </citation>
    <scope>NUCLEOTIDE SEQUENCE [LARGE SCALE GENOMIC DNA]</scope>
    <source>
        <strain evidence="1 2">YK9</strain>
    </source>
</reference>
<name>E0I864_9BACL</name>
<protein>
    <submittedName>
        <fullName evidence="1">Uncharacterized protein</fullName>
    </submittedName>
</protein>
<proteinExistence type="predicted"/>
<keyword evidence="2" id="KW-1185">Reference proteome</keyword>
<dbReference type="STRING" id="717606.PaecuDRAFT_1815"/>
<evidence type="ECO:0000313" key="2">
    <source>
        <dbReference type="Proteomes" id="UP000005387"/>
    </source>
</evidence>
<evidence type="ECO:0000313" key="1">
    <source>
        <dbReference type="EMBL" id="EFM11369.1"/>
    </source>
</evidence>
<dbReference type="AlphaFoldDB" id="E0I864"/>
<dbReference type="Proteomes" id="UP000005387">
    <property type="component" value="Unassembled WGS sequence"/>
</dbReference>